<accession>A0A3P6T5K5</accession>
<evidence type="ECO:0008006" key="4">
    <source>
        <dbReference type="Google" id="ProtNLM"/>
    </source>
</evidence>
<keyword evidence="1" id="KW-0732">Signal</keyword>
<feature type="chain" id="PRO_5018113006" description="CNH domain-containing protein" evidence="1">
    <location>
        <begin position="19"/>
        <end position="189"/>
    </location>
</feature>
<protein>
    <recommendedName>
        <fullName evidence="4">CNH domain-containing protein</fullName>
    </recommendedName>
</protein>
<dbReference type="AlphaFoldDB" id="A0A3P6T5K5"/>
<keyword evidence="3" id="KW-1185">Reference proteome</keyword>
<feature type="signal peptide" evidence="1">
    <location>
        <begin position="1"/>
        <end position="18"/>
    </location>
</feature>
<evidence type="ECO:0000256" key="1">
    <source>
        <dbReference type="SAM" id="SignalP"/>
    </source>
</evidence>
<proteinExistence type="predicted"/>
<organism evidence="2 3">
    <name type="scientific">Cylicostephanus goldi</name>
    <name type="common">Nematode worm</name>
    <dbReference type="NCBI Taxonomy" id="71465"/>
    <lineage>
        <taxon>Eukaryota</taxon>
        <taxon>Metazoa</taxon>
        <taxon>Ecdysozoa</taxon>
        <taxon>Nematoda</taxon>
        <taxon>Chromadorea</taxon>
        <taxon>Rhabditida</taxon>
        <taxon>Rhabditina</taxon>
        <taxon>Rhabditomorpha</taxon>
        <taxon>Strongyloidea</taxon>
        <taxon>Strongylidae</taxon>
        <taxon>Cylicostephanus</taxon>
    </lineage>
</organism>
<sequence length="189" mass="21504">MTILLSAFQLLYCQQARSDGPCVYAIAVDREVTVSSGTGRLLLRHDVSFDIKQLLYVVFPPSKGEDETNRTQEFFCLVGNRDMLFIALEDSHPLGFRVQFDIRAVYTTKYGLLVERDLSTHKTSPAEEVVVLYSLSHPLNELLAVIFKPRDSLTQWLFCWEKLQYTIVGAEDDFLLVFDRDSEVSGLGI</sequence>
<evidence type="ECO:0000313" key="2">
    <source>
        <dbReference type="EMBL" id="VDK60351.1"/>
    </source>
</evidence>
<gene>
    <name evidence="2" type="ORF">CGOC_LOCUS4980</name>
</gene>
<dbReference type="Proteomes" id="UP000271889">
    <property type="component" value="Unassembled WGS sequence"/>
</dbReference>
<evidence type="ECO:0000313" key="3">
    <source>
        <dbReference type="Proteomes" id="UP000271889"/>
    </source>
</evidence>
<name>A0A3P6T5K5_CYLGO</name>
<dbReference type="OrthoDB" id="360521at2759"/>
<reference evidence="2 3" key="1">
    <citation type="submission" date="2018-11" db="EMBL/GenBank/DDBJ databases">
        <authorList>
            <consortium name="Pathogen Informatics"/>
        </authorList>
    </citation>
    <scope>NUCLEOTIDE SEQUENCE [LARGE SCALE GENOMIC DNA]</scope>
</reference>
<dbReference type="EMBL" id="UYRV01014545">
    <property type="protein sequence ID" value="VDK60351.1"/>
    <property type="molecule type" value="Genomic_DNA"/>
</dbReference>